<sequence length="72" mass="8126">MERLIIDVPDKKSALVKQILEELGVTIQKKTPESIVSDYQQKLAQVSVWSDEGIQAIEDAKKAFNSLKPAEW</sequence>
<accession>A0A4Y8SNU2</accession>
<comment type="caution">
    <text evidence="1">The sequence shown here is derived from an EMBL/GenBank/DDBJ whole genome shotgun (WGS) entry which is preliminary data.</text>
</comment>
<evidence type="ECO:0000313" key="1">
    <source>
        <dbReference type="EMBL" id="TFF40066.1"/>
    </source>
</evidence>
<reference evidence="1 2" key="1">
    <citation type="journal article" date="2017" name="Int. J. Syst. Evol. Microbiol.">
        <title>Mucilaginibacterpsychrotolerans sp. nov., isolated from peatlands.</title>
        <authorList>
            <person name="Deng Y."/>
            <person name="Shen L."/>
            <person name="Xu B."/>
            <person name="Liu Y."/>
            <person name="Gu Z."/>
            <person name="Liu H."/>
            <person name="Zhou Y."/>
        </authorList>
    </citation>
    <scope>NUCLEOTIDE SEQUENCE [LARGE SCALE GENOMIC DNA]</scope>
    <source>
        <strain evidence="1 2">NH7-4</strain>
    </source>
</reference>
<proteinExistence type="predicted"/>
<evidence type="ECO:0000313" key="2">
    <source>
        <dbReference type="Proteomes" id="UP000297540"/>
    </source>
</evidence>
<dbReference type="Proteomes" id="UP000297540">
    <property type="component" value="Unassembled WGS sequence"/>
</dbReference>
<dbReference type="EMBL" id="SOZE01000002">
    <property type="protein sequence ID" value="TFF40066.1"/>
    <property type="molecule type" value="Genomic_DNA"/>
</dbReference>
<keyword evidence="2" id="KW-1185">Reference proteome</keyword>
<organism evidence="1 2">
    <name type="scientific">Mucilaginibacter psychrotolerans</name>
    <dbReference type="NCBI Taxonomy" id="1524096"/>
    <lineage>
        <taxon>Bacteria</taxon>
        <taxon>Pseudomonadati</taxon>
        <taxon>Bacteroidota</taxon>
        <taxon>Sphingobacteriia</taxon>
        <taxon>Sphingobacteriales</taxon>
        <taxon>Sphingobacteriaceae</taxon>
        <taxon>Mucilaginibacter</taxon>
    </lineage>
</organism>
<dbReference type="RefSeq" id="WP_133226837.1">
    <property type="nucleotide sequence ID" value="NZ_SOZE01000002.1"/>
</dbReference>
<dbReference type="OrthoDB" id="965614at2"/>
<dbReference type="AlphaFoldDB" id="A0A4Y8SNU2"/>
<gene>
    <name evidence="1" type="ORF">E2R66_02095</name>
</gene>
<name>A0A4Y8SNU2_9SPHI</name>
<protein>
    <submittedName>
        <fullName evidence="1">Uncharacterized protein</fullName>
    </submittedName>
</protein>